<gene>
    <name evidence="2" type="ORF">BB8028_0002g06970</name>
</gene>
<feature type="transmembrane region" description="Helical" evidence="1">
    <location>
        <begin position="199"/>
        <end position="218"/>
    </location>
</feature>
<name>A0A2S7Y2I2_BEABA</name>
<dbReference type="OrthoDB" id="4870846at2759"/>
<evidence type="ECO:0000313" key="3">
    <source>
        <dbReference type="Proteomes" id="UP000237441"/>
    </source>
</evidence>
<keyword evidence="1" id="KW-0472">Membrane</keyword>
<sequence length="291" mass="31379">MRHGGNDQRVMHPCIHSAHTLHFQAALKTGHIMSAESTRHLTNRRTRFRSSTTNEQGTVTEELDVAHHVYPIKRPADTTPATGKPKGVDIRPAGFVGLGLTMLFLGLHQCIYTIPSPWEQPRQQPRGSQLLLLLAICGAAAQLIFGARDRIRGGTLFGLVLHSAHSVVWMTTALLLLLWRRASPPDKSADGSGSGSAVAASMLLMAAAFSCAAGAVWARATRSPVMRLLAGVGAALLCLSRAAFQRPHDSVTAAAMDQYAGAFLLFSSFLSFDVAWRGHSSRTRVTLGRQI</sequence>
<protein>
    <submittedName>
        <fullName evidence="2">Uncharacterized protein</fullName>
    </submittedName>
</protein>
<dbReference type="EMBL" id="JRHA01000002">
    <property type="protein sequence ID" value="PQK10375.1"/>
    <property type="molecule type" value="Genomic_DNA"/>
</dbReference>
<feature type="transmembrane region" description="Helical" evidence="1">
    <location>
        <begin position="93"/>
        <end position="115"/>
    </location>
</feature>
<dbReference type="AlphaFoldDB" id="A0A2S7Y2I2"/>
<feature type="transmembrane region" description="Helical" evidence="1">
    <location>
        <begin position="127"/>
        <end position="147"/>
    </location>
</feature>
<organism evidence="2 3">
    <name type="scientific">Beauveria bassiana</name>
    <name type="common">White muscardine disease fungus</name>
    <name type="synonym">Tritirachium shiotae</name>
    <dbReference type="NCBI Taxonomy" id="176275"/>
    <lineage>
        <taxon>Eukaryota</taxon>
        <taxon>Fungi</taxon>
        <taxon>Dikarya</taxon>
        <taxon>Ascomycota</taxon>
        <taxon>Pezizomycotina</taxon>
        <taxon>Sordariomycetes</taxon>
        <taxon>Hypocreomycetidae</taxon>
        <taxon>Hypocreales</taxon>
        <taxon>Cordycipitaceae</taxon>
        <taxon>Beauveria</taxon>
    </lineage>
</organism>
<evidence type="ECO:0000256" key="1">
    <source>
        <dbReference type="SAM" id="Phobius"/>
    </source>
</evidence>
<comment type="caution">
    <text evidence="2">The sequence shown here is derived from an EMBL/GenBank/DDBJ whole genome shotgun (WGS) entry which is preliminary data.</text>
</comment>
<feature type="transmembrane region" description="Helical" evidence="1">
    <location>
        <begin position="159"/>
        <end position="179"/>
    </location>
</feature>
<accession>A0A2S7Y2I2</accession>
<dbReference type="Proteomes" id="UP000237441">
    <property type="component" value="Unassembled WGS sequence"/>
</dbReference>
<keyword evidence="1" id="KW-0812">Transmembrane</keyword>
<feature type="transmembrane region" description="Helical" evidence="1">
    <location>
        <begin position="225"/>
        <end position="244"/>
    </location>
</feature>
<evidence type="ECO:0000313" key="2">
    <source>
        <dbReference type="EMBL" id="PQK10375.1"/>
    </source>
</evidence>
<feature type="transmembrane region" description="Helical" evidence="1">
    <location>
        <begin position="259"/>
        <end position="276"/>
    </location>
</feature>
<reference evidence="2 3" key="1">
    <citation type="submission" date="2016-07" db="EMBL/GenBank/DDBJ databases">
        <title>Comparative genomics of the entomopathogenic fungus Beauveria bassiana.</title>
        <authorList>
            <person name="Valero Jimenez C.A."/>
            <person name="Zwaan B.J."/>
            <person name="Van Kan J.A."/>
            <person name="Takken W."/>
            <person name="Debets A.J."/>
            <person name="Schoustra S.E."/>
            <person name="Koenraadt C.J."/>
        </authorList>
    </citation>
    <scope>NUCLEOTIDE SEQUENCE [LARGE SCALE GENOMIC DNA]</scope>
    <source>
        <strain evidence="2 3">ARSEF 8028</strain>
    </source>
</reference>
<keyword evidence="1" id="KW-1133">Transmembrane helix</keyword>
<proteinExistence type="predicted"/>